<comment type="caution">
    <text evidence="16">The sequence shown here is derived from an EMBL/GenBank/DDBJ whole genome shotgun (WGS) entry which is preliminary data.</text>
</comment>
<evidence type="ECO:0000313" key="17">
    <source>
        <dbReference type="Proteomes" id="UP000612055"/>
    </source>
</evidence>
<dbReference type="Gene3D" id="3.40.30.10">
    <property type="entry name" value="Glutaredoxin"/>
    <property type="match status" value="4"/>
</dbReference>
<reference evidence="16" key="1">
    <citation type="journal article" date="2020" name="bioRxiv">
        <title>Comparative genomics of Chlamydomonas.</title>
        <authorList>
            <person name="Craig R.J."/>
            <person name="Hasan A.R."/>
            <person name="Ness R.W."/>
            <person name="Keightley P.D."/>
        </authorList>
    </citation>
    <scope>NUCLEOTIDE SEQUENCE</scope>
    <source>
        <strain evidence="16">CCAP 11/70</strain>
    </source>
</reference>
<comment type="catalytic activity">
    <reaction evidence="1 13">
        <text>Catalyzes the rearrangement of -S-S- bonds in proteins.</text>
        <dbReference type="EC" id="5.3.4.1"/>
    </reaction>
</comment>
<keyword evidence="10 11" id="KW-0676">Redox-active center</keyword>
<feature type="disulfide bond" description="Redox-active" evidence="11">
    <location>
        <begin position="420"/>
        <end position="423"/>
    </location>
</feature>
<evidence type="ECO:0000256" key="13">
    <source>
        <dbReference type="RuleBase" id="RU361130"/>
    </source>
</evidence>
<keyword evidence="17" id="KW-1185">Reference proteome</keyword>
<dbReference type="GO" id="GO:0003756">
    <property type="term" value="F:protein disulfide isomerase activity"/>
    <property type="evidence" value="ECO:0007669"/>
    <property type="project" value="UniProtKB-EC"/>
</dbReference>
<dbReference type="CDD" id="cd02961">
    <property type="entry name" value="PDI_a_family"/>
    <property type="match status" value="1"/>
</dbReference>
<evidence type="ECO:0000256" key="4">
    <source>
        <dbReference type="ARBA" id="ARBA00012723"/>
    </source>
</evidence>
<feature type="region of interest" description="Disordered" evidence="14">
    <location>
        <begin position="26"/>
        <end position="45"/>
    </location>
</feature>
<feature type="compositionally biased region" description="Basic and acidic residues" evidence="14">
    <location>
        <begin position="504"/>
        <end position="530"/>
    </location>
</feature>
<name>A0A836BSB8_9CHLO</name>
<evidence type="ECO:0000256" key="10">
    <source>
        <dbReference type="ARBA" id="ARBA00023284"/>
    </source>
</evidence>
<dbReference type="InterPro" id="IPR017937">
    <property type="entry name" value="Thioredoxin_CS"/>
</dbReference>
<dbReference type="NCBIfam" id="TIGR01130">
    <property type="entry name" value="ER_PDI_fam"/>
    <property type="match status" value="1"/>
</dbReference>
<dbReference type="CDD" id="cd02995">
    <property type="entry name" value="PDI_a_PDI_a'_C"/>
    <property type="match status" value="1"/>
</dbReference>
<dbReference type="PROSITE" id="PS51352">
    <property type="entry name" value="THIOREDOXIN_2"/>
    <property type="match status" value="2"/>
</dbReference>
<keyword evidence="8 11" id="KW-1015">Disulfide bond</keyword>
<proteinExistence type="inferred from homology"/>
<comment type="similarity">
    <text evidence="3 12">Belongs to the protein disulfide isomerase family.</text>
</comment>
<dbReference type="GO" id="GO:0005788">
    <property type="term" value="C:endoplasmic reticulum lumen"/>
    <property type="evidence" value="ECO:0007669"/>
    <property type="project" value="UniProtKB-SubCell"/>
</dbReference>
<evidence type="ECO:0000256" key="12">
    <source>
        <dbReference type="RuleBase" id="RU004208"/>
    </source>
</evidence>
<dbReference type="FunFam" id="3.40.30.10:FF:000027">
    <property type="entry name" value="protein disulfide-isomerase A2"/>
    <property type="match status" value="1"/>
</dbReference>
<organism evidence="16 17">
    <name type="scientific">Edaphochlamys debaryana</name>
    <dbReference type="NCBI Taxonomy" id="47281"/>
    <lineage>
        <taxon>Eukaryota</taxon>
        <taxon>Viridiplantae</taxon>
        <taxon>Chlorophyta</taxon>
        <taxon>core chlorophytes</taxon>
        <taxon>Chlorophyceae</taxon>
        <taxon>CS clade</taxon>
        <taxon>Chlamydomonadales</taxon>
        <taxon>Chlamydomonadales incertae sedis</taxon>
        <taxon>Edaphochlamys</taxon>
    </lineage>
</organism>
<dbReference type="SUPFAM" id="SSF52833">
    <property type="entry name" value="Thioredoxin-like"/>
    <property type="match status" value="4"/>
</dbReference>
<dbReference type="CDD" id="cd02982">
    <property type="entry name" value="PDI_b'_family"/>
    <property type="match status" value="1"/>
</dbReference>
<comment type="subcellular location">
    <subcellularLocation>
        <location evidence="2">Endoplasmic reticulum lumen</location>
    </subcellularLocation>
</comment>
<evidence type="ECO:0000256" key="11">
    <source>
        <dbReference type="PIRSR" id="PIRSR605792-51"/>
    </source>
</evidence>
<dbReference type="Pfam" id="PF00085">
    <property type="entry name" value="Thioredoxin"/>
    <property type="match status" value="2"/>
</dbReference>
<feature type="compositionally biased region" description="Acidic residues" evidence="14">
    <location>
        <begin position="26"/>
        <end position="37"/>
    </location>
</feature>
<evidence type="ECO:0000256" key="6">
    <source>
        <dbReference type="ARBA" id="ARBA00022737"/>
    </source>
</evidence>
<gene>
    <name evidence="16" type="ORF">HYH03_015739</name>
</gene>
<evidence type="ECO:0000256" key="14">
    <source>
        <dbReference type="SAM" id="MobiDB-lite"/>
    </source>
</evidence>
<feature type="domain" description="Thioredoxin" evidence="15">
    <location>
        <begin position="356"/>
        <end position="499"/>
    </location>
</feature>
<accession>A0A836BSB8</accession>
<dbReference type="GO" id="GO:0006457">
    <property type="term" value="P:protein folding"/>
    <property type="evidence" value="ECO:0007669"/>
    <property type="project" value="TreeGrafter"/>
</dbReference>
<sequence>MSRWVLLLLGLLLVAAPFTKFASADEYGDDDDDDEADAAPKGDDDPDVVVLTTKNWDTVVKPSKFALVEFYAPWCGHCKTLKPHYSKAATILKTAAPDVVIAKVDATVEESLGTKFGVQGYPTLKWFVDGELASDYNGPREADGIVGWIKKKTGPPATTVDDAEKLKELEGDNGVIILGYFKEFAGEAYDAFKSFAAKTEDVFFVQTTSAEVAKSAGLDKHDTIAAVKNFAGEDRETAALDKEIEAEVLAEFVKGEKLPPTIEFNQENSQKIFNSGITKQLILWTKEADLANDAEIMKVYKEVGKKFKGKLVFVTVNNEGAGADPVTNFFGLKGAESPVLLGFFMEKNKKYKLKDAFTVENVAKFAESVVDGTAEAEFKSQPIPEDADEEGVTIVVGKSVESVVLDKTKDVLLEVYAPWCGHCKKLEPIYKKLAKRFKKVDSVVIAKMDGTENEHPDIEVKGFPTILFYPAGEDQKAIVFEGGDRSLKSLTKFIKNNAKVPYELPKKGGESDEGTSDDKDKPTGGDHDEL</sequence>
<dbReference type="FunFam" id="3.40.30.10:FF:000023">
    <property type="entry name" value="Protein disulfide-isomerase"/>
    <property type="match status" value="1"/>
</dbReference>
<feature type="signal peptide" evidence="13">
    <location>
        <begin position="1"/>
        <end position="24"/>
    </location>
</feature>
<protein>
    <recommendedName>
        <fullName evidence="4 13">Protein disulfide-isomerase</fullName>
        <ecNumber evidence="4 13">5.3.4.1</ecNumber>
    </recommendedName>
</protein>
<dbReference type="PRINTS" id="PR00421">
    <property type="entry name" value="THIOREDOXIN"/>
</dbReference>
<dbReference type="InterPro" id="IPR005792">
    <property type="entry name" value="Prot_disulphide_isomerase"/>
</dbReference>
<keyword evidence="9 13" id="KW-0413">Isomerase</keyword>
<dbReference type="NCBIfam" id="TIGR01126">
    <property type="entry name" value="pdi_dom"/>
    <property type="match status" value="1"/>
</dbReference>
<evidence type="ECO:0000256" key="8">
    <source>
        <dbReference type="ARBA" id="ARBA00023157"/>
    </source>
</evidence>
<dbReference type="Proteomes" id="UP000612055">
    <property type="component" value="Unassembled WGS sequence"/>
</dbReference>
<dbReference type="EC" id="5.3.4.1" evidence="4 13"/>
<keyword evidence="7" id="KW-0256">Endoplasmic reticulum</keyword>
<feature type="chain" id="PRO_5033100199" description="Protein disulfide-isomerase" evidence="13">
    <location>
        <begin position="25"/>
        <end position="530"/>
    </location>
</feature>
<keyword evidence="6" id="KW-0677">Repeat</keyword>
<dbReference type="InterPro" id="IPR013766">
    <property type="entry name" value="Thioredoxin_domain"/>
</dbReference>
<evidence type="ECO:0000256" key="5">
    <source>
        <dbReference type="ARBA" id="ARBA00022729"/>
    </source>
</evidence>
<dbReference type="FunFam" id="3.40.30.10:FF:000185">
    <property type="entry name" value="Protein disulfide-isomerase"/>
    <property type="match status" value="1"/>
</dbReference>
<feature type="region of interest" description="Disordered" evidence="14">
    <location>
        <begin position="502"/>
        <end position="530"/>
    </location>
</feature>
<evidence type="ECO:0000256" key="9">
    <source>
        <dbReference type="ARBA" id="ARBA00023235"/>
    </source>
</evidence>
<feature type="disulfide bond" description="Redox-active" evidence="11">
    <location>
        <begin position="75"/>
        <end position="78"/>
    </location>
</feature>
<dbReference type="PANTHER" id="PTHR18929">
    <property type="entry name" value="PROTEIN DISULFIDE ISOMERASE"/>
    <property type="match status" value="1"/>
</dbReference>
<evidence type="ECO:0000313" key="16">
    <source>
        <dbReference type="EMBL" id="KAG2485578.1"/>
    </source>
</evidence>
<evidence type="ECO:0000259" key="15">
    <source>
        <dbReference type="PROSITE" id="PS51352"/>
    </source>
</evidence>
<feature type="domain" description="Thioredoxin" evidence="15">
    <location>
        <begin position="39"/>
        <end position="154"/>
    </location>
</feature>
<evidence type="ECO:0000256" key="2">
    <source>
        <dbReference type="ARBA" id="ARBA00004319"/>
    </source>
</evidence>
<dbReference type="PROSITE" id="PS00194">
    <property type="entry name" value="THIOREDOXIN_1"/>
    <property type="match status" value="2"/>
</dbReference>
<dbReference type="PANTHER" id="PTHR18929:SF246">
    <property type="entry name" value="PROTEIN DISULFIDE ISOMERASE-LIKE 1-4"/>
    <property type="match status" value="1"/>
</dbReference>
<dbReference type="InterPro" id="IPR036249">
    <property type="entry name" value="Thioredoxin-like_sf"/>
</dbReference>
<evidence type="ECO:0000256" key="7">
    <source>
        <dbReference type="ARBA" id="ARBA00022824"/>
    </source>
</evidence>
<keyword evidence="5 13" id="KW-0732">Signal</keyword>
<dbReference type="GO" id="GO:0034976">
    <property type="term" value="P:response to endoplasmic reticulum stress"/>
    <property type="evidence" value="ECO:0007669"/>
    <property type="project" value="TreeGrafter"/>
</dbReference>
<evidence type="ECO:0000256" key="1">
    <source>
        <dbReference type="ARBA" id="ARBA00001182"/>
    </source>
</evidence>
<evidence type="ECO:0000256" key="3">
    <source>
        <dbReference type="ARBA" id="ARBA00006347"/>
    </source>
</evidence>
<dbReference type="InterPro" id="IPR005788">
    <property type="entry name" value="PDI_thioredoxin-like_dom"/>
</dbReference>
<dbReference type="CDD" id="cd02981">
    <property type="entry name" value="PDI_b_family"/>
    <property type="match status" value="1"/>
</dbReference>
<dbReference type="Pfam" id="PF13848">
    <property type="entry name" value="Thioredoxin_6"/>
    <property type="match status" value="1"/>
</dbReference>
<dbReference type="EMBL" id="JAEHOE010000127">
    <property type="protein sequence ID" value="KAG2485578.1"/>
    <property type="molecule type" value="Genomic_DNA"/>
</dbReference>
<dbReference type="AlphaFoldDB" id="A0A836BSB8"/>
<dbReference type="OrthoDB" id="427280at2759"/>